<keyword evidence="7" id="KW-1185">Reference proteome</keyword>
<dbReference type="InterPro" id="IPR011990">
    <property type="entry name" value="TPR-like_helical_dom_sf"/>
</dbReference>
<name>A0ABT0KWB9_9GAMM</name>
<dbReference type="EC" id="2.7.7.65" evidence="1"/>
<dbReference type="Gene3D" id="3.30.70.270">
    <property type="match status" value="1"/>
</dbReference>
<dbReference type="InterPro" id="IPR043128">
    <property type="entry name" value="Rev_trsase/Diguanyl_cyclase"/>
</dbReference>
<sequence length="620" mass="70494">MCETASYAAQPANFPLIEQQLARLTEPSQKVEYINRVLPNTHDWSALDKAQLLYYLASAQQANKAFEPAYQSYSTIIDILSETQHSALLIQSYLDRSSLVYYQTNDDKKYCPDRLTALELARQQPEQILLASALTLAAYCFNQASNFDIGLKHLEQALDIAKTQQLGADILAPILEASASIYRDNHLHKQAQSYFLQALEHWQQTHNIQKMFTMLRNLVGEAIILAEWDSVAKYLEQMKTLQTNSPEYKEFAFFYYFNQGRYNYERHEFDNATQAFEIANGLSATTEETFFVTQNLGFWSLSLFQHQDIVTAGQVAEAFLNSANMNSQSTSLIEQVRAVYASSEGDHFSAQTYLFTAIDIERIHMEQTVANDVVLNSLNHNIKMANYENELLEKALAINKLNLKNQLAKQSITKLSMITFIVIAISLGVVVVFLIYSRKQFIRRSQTDFLTGIANRRHTFIEGKKRLVYCHEHQQPFTLILFDIDHFKHINDKFGHDIGDKAIVAAVGRCQSYIKRSDIIGRVGGEEFLCVFPNTSQSDAMQIAERIRRVVAEQAFKFGGVTVAFTISLGVAVHEPDPDIELDDKLSEQLFSDLAKKADLAMYKAKNQGRNQVQCYVEST</sequence>
<dbReference type="SMART" id="SM00267">
    <property type="entry name" value="GGDEF"/>
    <property type="match status" value="1"/>
</dbReference>
<reference evidence="6 7" key="1">
    <citation type="submission" date="2022-01" db="EMBL/GenBank/DDBJ databases">
        <title>Whole genome-based taxonomy of the Shewanellaceae.</title>
        <authorList>
            <person name="Martin-Rodriguez A.J."/>
        </authorList>
    </citation>
    <scope>NUCLEOTIDE SEQUENCE [LARGE SCALE GENOMIC DNA]</scope>
    <source>
        <strain evidence="6 7">JCM 17801</strain>
    </source>
</reference>
<comment type="catalytic activity">
    <reaction evidence="2">
        <text>2 GTP = 3',3'-c-di-GMP + 2 diphosphate</text>
        <dbReference type="Rhea" id="RHEA:24898"/>
        <dbReference type="ChEBI" id="CHEBI:33019"/>
        <dbReference type="ChEBI" id="CHEBI:37565"/>
        <dbReference type="ChEBI" id="CHEBI:58805"/>
        <dbReference type="EC" id="2.7.7.65"/>
    </reaction>
</comment>
<keyword evidence="4" id="KW-0812">Transmembrane</keyword>
<dbReference type="RefSeq" id="WP_188839400.1">
    <property type="nucleotide sequence ID" value="NZ_BMOT01000001.1"/>
</dbReference>
<dbReference type="InterPro" id="IPR000160">
    <property type="entry name" value="GGDEF_dom"/>
</dbReference>
<gene>
    <name evidence="6" type="ORF">L2689_00295</name>
</gene>
<keyword evidence="4" id="KW-0472">Membrane</keyword>
<dbReference type="Pfam" id="PF00990">
    <property type="entry name" value="GGDEF"/>
    <property type="match status" value="1"/>
</dbReference>
<evidence type="ECO:0000313" key="6">
    <source>
        <dbReference type="EMBL" id="MCL1115684.1"/>
    </source>
</evidence>
<protein>
    <recommendedName>
        <fullName evidence="1">diguanylate cyclase</fullName>
        <ecNumber evidence="1">2.7.7.65</ecNumber>
    </recommendedName>
</protein>
<dbReference type="SMART" id="SM00028">
    <property type="entry name" value="TPR"/>
    <property type="match status" value="4"/>
</dbReference>
<dbReference type="SUPFAM" id="SSF48452">
    <property type="entry name" value="TPR-like"/>
    <property type="match status" value="1"/>
</dbReference>
<keyword evidence="4" id="KW-1133">Transmembrane helix</keyword>
<dbReference type="EMBL" id="JAKILK010000001">
    <property type="protein sequence ID" value="MCL1115684.1"/>
    <property type="molecule type" value="Genomic_DNA"/>
</dbReference>
<evidence type="ECO:0000313" key="7">
    <source>
        <dbReference type="Proteomes" id="UP001203212"/>
    </source>
</evidence>
<dbReference type="CDD" id="cd01949">
    <property type="entry name" value="GGDEF"/>
    <property type="match status" value="1"/>
</dbReference>
<dbReference type="Gene3D" id="1.25.40.10">
    <property type="entry name" value="Tetratricopeptide repeat domain"/>
    <property type="match status" value="1"/>
</dbReference>
<feature type="domain" description="GGDEF" evidence="5">
    <location>
        <begin position="475"/>
        <end position="618"/>
    </location>
</feature>
<dbReference type="InterPro" id="IPR050469">
    <property type="entry name" value="Diguanylate_Cyclase"/>
</dbReference>
<evidence type="ECO:0000256" key="1">
    <source>
        <dbReference type="ARBA" id="ARBA00012528"/>
    </source>
</evidence>
<dbReference type="PANTHER" id="PTHR45138">
    <property type="entry name" value="REGULATORY COMPONENTS OF SENSORY TRANSDUCTION SYSTEM"/>
    <property type="match status" value="1"/>
</dbReference>
<evidence type="ECO:0000256" key="2">
    <source>
        <dbReference type="ARBA" id="ARBA00034247"/>
    </source>
</evidence>
<dbReference type="InterPro" id="IPR019734">
    <property type="entry name" value="TPR_rpt"/>
</dbReference>
<keyword evidence="3" id="KW-0175">Coiled coil</keyword>
<dbReference type="SUPFAM" id="SSF55073">
    <property type="entry name" value="Nucleotide cyclase"/>
    <property type="match status" value="1"/>
</dbReference>
<organism evidence="6 7">
    <name type="scientific">Shewanella aestuarii</name>
    <dbReference type="NCBI Taxonomy" id="1028752"/>
    <lineage>
        <taxon>Bacteria</taxon>
        <taxon>Pseudomonadati</taxon>
        <taxon>Pseudomonadota</taxon>
        <taxon>Gammaproteobacteria</taxon>
        <taxon>Alteromonadales</taxon>
        <taxon>Shewanellaceae</taxon>
        <taxon>Shewanella</taxon>
    </lineage>
</organism>
<feature type="transmembrane region" description="Helical" evidence="4">
    <location>
        <begin position="415"/>
        <end position="436"/>
    </location>
</feature>
<accession>A0ABT0KWB9</accession>
<dbReference type="PANTHER" id="PTHR45138:SF9">
    <property type="entry name" value="DIGUANYLATE CYCLASE DGCM-RELATED"/>
    <property type="match status" value="1"/>
</dbReference>
<comment type="caution">
    <text evidence="6">The sequence shown here is derived from an EMBL/GenBank/DDBJ whole genome shotgun (WGS) entry which is preliminary data.</text>
</comment>
<dbReference type="NCBIfam" id="TIGR00254">
    <property type="entry name" value="GGDEF"/>
    <property type="match status" value="1"/>
</dbReference>
<evidence type="ECO:0000256" key="3">
    <source>
        <dbReference type="SAM" id="Coils"/>
    </source>
</evidence>
<evidence type="ECO:0000256" key="4">
    <source>
        <dbReference type="SAM" id="Phobius"/>
    </source>
</evidence>
<feature type="coiled-coil region" evidence="3">
    <location>
        <begin position="375"/>
        <end position="404"/>
    </location>
</feature>
<dbReference type="PROSITE" id="PS50887">
    <property type="entry name" value="GGDEF"/>
    <property type="match status" value="1"/>
</dbReference>
<dbReference type="InterPro" id="IPR029787">
    <property type="entry name" value="Nucleotide_cyclase"/>
</dbReference>
<proteinExistence type="predicted"/>
<dbReference type="Proteomes" id="UP001203212">
    <property type="component" value="Unassembled WGS sequence"/>
</dbReference>
<evidence type="ECO:0000259" key="5">
    <source>
        <dbReference type="PROSITE" id="PS50887"/>
    </source>
</evidence>